<proteinExistence type="predicted"/>
<reference evidence="2" key="1">
    <citation type="submission" date="2014-09" db="EMBL/GenBank/DDBJ databases">
        <authorList>
            <person name="Magalhaes I.L.F."/>
            <person name="Oliveira U."/>
            <person name="Santos F.R."/>
            <person name="Vidigal T.H.D.A."/>
            <person name="Brescovit A.D."/>
            <person name="Santos A.J."/>
        </authorList>
    </citation>
    <scope>NUCLEOTIDE SEQUENCE</scope>
    <source>
        <tissue evidence="2">Shoot tissue taken approximately 20 cm above the soil surface</tissue>
    </source>
</reference>
<dbReference type="EMBL" id="GBRH01223664">
    <property type="protein sequence ID" value="JAD74231.1"/>
    <property type="molecule type" value="Transcribed_RNA"/>
</dbReference>
<protein>
    <submittedName>
        <fullName evidence="2">Uncharacterized protein</fullName>
    </submittedName>
</protein>
<evidence type="ECO:0000313" key="2">
    <source>
        <dbReference type="EMBL" id="JAD74231.1"/>
    </source>
</evidence>
<evidence type="ECO:0000256" key="1">
    <source>
        <dbReference type="SAM" id="MobiDB-lite"/>
    </source>
</evidence>
<organism evidence="2">
    <name type="scientific">Arundo donax</name>
    <name type="common">Giant reed</name>
    <name type="synonym">Donax arundinaceus</name>
    <dbReference type="NCBI Taxonomy" id="35708"/>
    <lineage>
        <taxon>Eukaryota</taxon>
        <taxon>Viridiplantae</taxon>
        <taxon>Streptophyta</taxon>
        <taxon>Embryophyta</taxon>
        <taxon>Tracheophyta</taxon>
        <taxon>Spermatophyta</taxon>
        <taxon>Magnoliopsida</taxon>
        <taxon>Liliopsida</taxon>
        <taxon>Poales</taxon>
        <taxon>Poaceae</taxon>
        <taxon>PACMAD clade</taxon>
        <taxon>Arundinoideae</taxon>
        <taxon>Arundineae</taxon>
        <taxon>Arundo</taxon>
    </lineage>
</organism>
<sequence>MGERAWGLIPDVAPPSDDFDSCRSSVERQLPGSTRGMMSLRG</sequence>
<reference evidence="2" key="2">
    <citation type="journal article" date="2015" name="Data Brief">
        <title>Shoot transcriptome of the giant reed, Arundo donax.</title>
        <authorList>
            <person name="Barrero R.A."/>
            <person name="Guerrero F.D."/>
            <person name="Moolhuijzen P."/>
            <person name="Goolsby J.A."/>
            <person name="Tidwell J."/>
            <person name="Bellgard S.E."/>
            <person name="Bellgard M.I."/>
        </authorList>
    </citation>
    <scope>NUCLEOTIDE SEQUENCE</scope>
    <source>
        <tissue evidence="2">Shoot tissue taken approximately 20 cm above the soil surface</tissue>
    </source>
</reference>
<name>A0A0A9CF74_ARUDO</name>
<accession>A0A0A9CF74</accession>
<feature type="region of interest" description="Disordered" evidence="1">
    <location>
        <begin position="1"/>
        <end position="42"/>
    </location>
</feature>
<dbReference type="AlphaFoldDB" id="A0A0A9CF74"/>